<evidence type="ECO:0000313" key="3">
    <source>
        <dbReference type="EMBL" id="MEQ3345815.1"/>
    </source>
</evidence>
<dbReference type="InterPro" id="IPR043519">
    <property type="entry name" value="NT_sf"/>
</dbReference>
<dbReference type="SMART" id="SM00954">
    <property type="entry name" value="RelA_SpoT"/>
    <property type="match status" value="1"/>
</dbReference>
<dbReference type="Proteomes" id="UP001491691">
    <property type="component" value="Unassembled WGS sequence"/>
</dbReference>
<evidence type="ECO:0000313" key="4">
    <source>
        <dbReference type="Proteomes" id="UP001491691"/>
    </source>
</evidence>
<dbReference type="Gene3D" id="3.30.460.10">
    <property type="entry name" value="Beta Polymerase, domain 2"/>
    <property type="match status" value="1"/>
</dbReference>
<evidence type="ECO:0000256" key="1">
    <source>
        <dbReference type="ARBA" id="ARBA00004976"/>
    </source>
</evidence>
<comment type="caution">
    <text evidence="3">The sequence shown here is derived from an EMBL/GenBank/DDBJ whole genome shotgun (WGS) entry which is preliminary data.</text>
</comment>
<gene>
    <name evidence="3" type="ORF">AAA073_00035</name>
</gene>
<sequence>MKLELFNYIDDVLDLFDYHRIELAGVNKELKKYFSDLLIDDDRLTNITTRIKTQESLREKLIRRNFFMRFPDPVRGFKYIQDLVGIRVECRFIKDEEALYKKIIEDFTIKSDRGYYKSNKNKKIRLKLDDPQPQTLANGFTMYKLDGEYDTGSFIYCFELQIKSFVNVFWGEIDHKLLYKNYNYIITEGFFREIMNSINDNLKMIDKQLMILYDHVKKQDASETISAENQLKTLLSKILHDVFTRKIHDELGLFINIKIITDVVVDYLFMKSSKNKDLSYGENFIDLINKINSVSGKDLNVEEYIVCEKEPKYYDSFSKGVTKVLVRVINNDLDWNILFKIIKLITQESYGEIFTEFIIFVRYEYMTSMAKLFESKKLSKDDQDELKNNFLSAVVDEFREKPSIDFLLDESLKKFNSVLCEIDKSDATSLEKILKIFKDNYTF</sequence>
<feature type="domain" description="RelA/SpoT" evidence="2">
    <location>
        <begin position="49"/>
        <end position="185"/>
    </location>
</feature>
<keyword evidence="4" id="KW-1185">Reference proteome</keyword>
<organism evidence="3 4">
    <name type="scientific">Peptoniphilus senegalensis</name>
    <dbReference type="NCBI Taxonomy" id="1465757"/>
    <lineage>
        <taxon>Bacteria</taxon>
        <taxon>Bacillati</taxon>
        <taxon>Bacillota</taxon>
        <taxon>Tissierellia</taxon>
        <taxon>Tissierellales</taxon>
        <taxon>Peptoniphilaceae</taxon>
        <taxon>Peptoniphilus</taxon>
    </lineage>
</organism>
<accession>A0ABV1IY31</accession>
<protein>
    <submittedName>
        <fullName evidence="3">(P)ppGpp synthetase</fullName>
    </submittedName>
</protein>
<dbReference type="RefSeq" id="WP_349187449.1">
    <property type="nucleotide sequence ID" value="NZ_JBBNPP010000001.1"/>
</dbReference>
<dbReference type="InterPro" id="IPR007685">
    <property type="entry name" value="RelA_SpoT"/>
</dbReference>
<dbReference type="EMBL" id="JBBNPP010000001">
    <property type="protein sequence ID" value="MEQ3345815.1"/>
    <property type="molecule type" value="Genomic_DNA"/>
</dbReference>
<evidence type="ECO:0000259" key="2">
    <source>
        <dbReference type="SMART" id="SM00954"/>
    </source>
</evidence>
<dbReference type="Pfam" id="PF04607">
    <property type="entry name" value="RelA_SpoT"/>
    <property type="match status" value="1"/>
</dbReference>
<reference evidence="3 4" key="1">
    <citation type="submission" date="2024-04" db="EMBL/GenBank/DDBJ databases">
        <title>Human intestinal bacterial collection.</title>
        <authorList>
            <person name="Pauvert C."/>
            <person name="Hitch T.C.A."/>
            <person name="Clavel T."/>
        </authorList>
    </citation>
    <scope>NUCLEOTIDE SEQUENCE [LARGE SCALE GENOMIC DNA]</scope>
    <source>
        <strain evidence="3 4">CLA-SR-H019</strain>
    </source>
</reference>
<dbReference type="PANTHER" id="PTHR41773:SF1">
    <property type="entry name" value="RELA_SPOT DOMAIN-CONTAINING PROTEIN"/>
    <property type="match status" value="1"/>
</dbReference>
<dbReference type="CDD" id="cd05399">
    <property type="entry name" value="NT_Rel-Spo_like"/>
    <property type="match status" value="1"/>
</dbReference>
<proteinExistence type="predicted"/>
<dbReference type="PANTHER" id="PTHR41773">
    <property type="entry name" value="GTP PYROPHOSPHATASE-RELATED"/>
    <property type="match status" value="1"/>
</dbReference>
<dbReference type="SUPFAM" id="SSF81301">
    <property type="entry name" value="Nucleotidyltransferase"/>
    <property type="match status" value="1"/>
</dbReference>
<comment type="pathway">
    <text evidence="1">Purine metabolism; ppGpp biosynthesis; ppGpp from GTP: step 1/2.</text>
</comment>
<name>A0ABV1IY31_9FIRM</name>